<feature type="transmembrane region" description="Helical" evidence="1">
    <location>
        <begin position="157"/>
        <end position="182"/>
    </location>
</feature>
<feature type="transmembrane region" description="Helical" evidence="1">
    <location>
        <begin position="124"/>
        <end position="145"/>
    </location>
</feature>
<dbReference type="EMBL" id="CP158357">
    <property type="protein sequence ID" value="XBX77493.1"/>
    <property type="molecule type" value="Genomic_DNA"/>
</dbReference>
<dbReference type="RefSeq" id="WP_350350971.1">
    <property type="nucleotide sequence ID" value="NZ_CP158357.1"/>
</dbReference>
<organism evidence="2">
    <name type="scientific">Microbacterium sp. A8/3-1</name>
    <dbReference type="NCBI Taxonomy" id="3160749"/>
    <lineage>
        <taxon>Bacteria</taxon>
        <taxon>Bacillati</taxon>
        <taxon>Actinomycetota</taxon>
        <taxon>Actinomycetes</taxon>
        <taxon>Micrococcales</taxon>
        <taxon>Microbacteriaceae</taxon>
        <taxon>Microbacterium</taxon>
    </lineage>
</organism>
<dbReference type="AlphaFoldDB" id="A0AAU7VV75"/>
<protein>
    <submittedName>
        <fullName evidence="2">Uncharacterized protein</fullName>
    </submittedName>
</protein>
<sequence length="195" mass="20350">MSAGVGLIVCGVACALQPTLNSQLWVGVLADVIFAASVLLFAMGLSRDASVVGREPVGVAALVVVGVWPLVWSVVTRVVMSDPISPAGGSALGLVALLVPTAAGLLAGVRIVRSRVVPNPWRWAPLWVLGAYVFTWVIPQVVFVSQRPEELQSFASLFQALATLATLAGTMGLGILAIALAARQRPESVEIFPTQ</sequence>
<name>A0AAU7VV75_9MICO</name>
<keyword evidence="1" id="KW-1133">Transmembrane helix</keyword>
<gene>
    <name evidence="2" type="ORF">ABS642_16480</name>
</gene>
<evidence type="ECO:0000313" key="2">
    <source>
        <dbReference type="EMBL" id="XBX77493.1"/>
    </source>
</evidence>
<keyword evidence="1" id="KW-0812">Transmembrane</keyword>
<accession>A0AAU7VV75</accession>
<reference evidence="2" key="1">
    <citation type="submission" date="2024-06" db="EMBL/GenBank/DDBJ databases">
        <title>Draft genome sequence of Microbacterium sp. strain A8/3-1, isolated from Oxytropis tragacanthoides Fisch. ex DC. Root nodules in the Altai region of Russia.</title>
        <authorList>
            <person name="Sazanova A."/>
            <person name="Guro P."/>
            <person name="Kuznetsova I."/>
            <person name="Belimov A."/>
            <person name="Safronova V."/>
        </authorList>
    </citation>
    <scope>NUCLEOTIDE SEQUENCE</scope>
    <source>
        <strain evidence="2">A8/3-1</strain>
    </source>
</reference>
<proteinExistence type="predicted"/>
<feature type="transmembrane region" description="Helical" evidence="1">
    <location>
        <begin position="25"/>
        <end position="45"/>
    </location>
</feature>
<evidence type="ECO:0000256" key="1">
    <source>
        <dbReference type="SAM" id="Phobius"/>
    </source>
</evidence>
<keyword evidence="1" id="KW-0472">Membrane</keyword>
<feature type="transmembrane region" description="Helical" evidence="1">
    <location>
        <begin position="91"/>
        <end position="112"/>
    </location>
</feature>
<feature type="transmembrane region" description="Helical" evidence="1">
    <location>
        <begin position="57"/>
        <end position="79"/>
    </location>
</feature>